<evidence type="ECO:0000313" key="2">
    <source>
        <dbReference type="Proteomes" id="UP000033140"/>
    </source>
</evidence>
<dbReference type="EMBL" id="BACD03000079">
    <property type="protein sequence ID" value="GAO52662.1"/>
    <property type="molecule type" value="Genomic_DNA"/>
</dbReference>
<evidence type="ECO:0000313" key="1">
    <source>
        <dbReference type="EMBL" id="GAO52662.1"/>
    </source>
</evidence>
<gene>
    <name evidence="1" type="ORF">G7K_6734-t1</name>
</gene>
<reference evidence="1 2" key="2">
    <citation type="journal article" date="2014" name="J. Gen. Appl. Microbiol.">
        <title>The early diverging ascomycetous budding yeast Saitoella complicata has three histone deacetylases belonging to the Clr6, Hos2, and Rpd3 lineages.</title>
        <authorList>
            <person name="Nishida H."/>
            <person name="Matsumoto T."/>
            <person name="Kondo S."/>
            <person name="Hamamoto M."/>
            <person name="Yoshikawa H."/>
        </authorList>
    </citation>
    <scope>NUCLEOTIDE SEQUENCE [LARGE SCALE GENOMIC DNA]</scope>
    <source>
        <strain evidence="1 2">NRRL Y-17804</strain>
    </source>
</reference>
<proteinExistence type="predicted"/>
<dbReference type="Proteomes" id="UP000033140">
    <property type="component" value="Unassembled WGS sequence"/>
</dbReference>
<protein>
    <submittedName>
        <fullName evidence="1">Uncharacterized protein</fullName>
    </submittedName>
</protein>
<reference evidence="1 2" key="3">
    <citation type="journal article" date="2015" name="Genome Announc.">
        <title>Draft Genome Sequence of the Archiascomycetous Yeast Saitoella complicata.</title>
        <authorList>
            <person name="Yamauchi K."/>
            <person name="Kondo S."/>
            <person name="Hamamoto M."/>
            <person name="Takahashi Y."/>
            <person name="Ogura Y."/>
            <person name="Hayashi T."/>
            <person name="Nishida H."/>
        </authorList>
    </citation>
    <scope>NUCLEOTIDE SEQUENCE [LARGE SCALE GENOMIC DNA]</scope>
    <source>
        <strain evidence="1 2">NRRL Y-17804</strain>
    </source>
</reference>
<accession>A0A0E9NS04</accession>
<reference evidence="1 2" key="1">
    <citation type="journal article" date="2011" name="J. Gen. Appl. Microbiol.">
        <title>Draft genome sequencing of the enigmatic yeast Saitoella complicata.</title>
        <authorList>
            <person name="Nishida H."/>
            <person name="Hamamoto M."/>
            <person name="Sugiyama J."/>
        </authorList>
    </citation>
    <scope>NUCLEOTIDE SEQUENCE [LARGE SCALE GENOMIC DNA]</scope>
    <source>
        <strain evidence="1 2">NRRL Y-17804</strain>
    </source>
</reference>
<sequence length="79" mass="8421">MLAGHGSQIISIPELRKLRLTMTVLQGSLHVLNVPTRDPSPGPSLGVHLSAITTLVQLRRAESKTASTAQAQDLDKLSP</sequence>
<comment type="caution">
    <text evidence="1">The sequence shown here is derived from an EMBL/GenBank/DDBJ whole genome shotgun (WGS) entry which is preliminary data.</text>
</comment>
<dbReference type="AlphaFoldDB" id="A0A0E9NS04"/>
<organism evidence="1 2">
    <name type="scientific">Saitoella complicata (strain BCRC 22490 / CBS 7301 / JCM 7358 / NBRC 10748 / NRRL Y-17804)</name>
    <dbReference type="NCBI Taxonomy" id="698492"/>
    <lineage>
        <taxon>Eukaryota</taxon>
        <taxon>Fungi</taxon>
        <taxon>Dikarya</taxon>
        <taxon>Ascomycota</taxon>
        <taxon>Taphrinomycotina</taxon>
        <taxon>Taphrinomycotina incertae sedis</taxon>
        <taxon>Saitoella</taxon>
    </lineage>
</organism>
<name>A0A0E9NS04_SAICN</name>
<keyword evidence="2" id="KW-1185">Reference proteome</keyword>